<dbReference type="Proteomes" id="UP000271889">
    <property type="component" value="Unassembled WGS sequence"/>
</dbReference>
<dbReference type="EMBL" id="UYRV01029383">
    <property type="protein sequence ID" value="VDK83490.1"/>
    <property type="molecule type" value="Genomic_DNA"/>
</dbReference>
<evidence type="ECO:0000313" key="1">
    <source>
        <dbReference type="EMBL" id="VDK83490.1"/>
    </source>
</evidence>
<sequence>MKDFPTHYGLLVLRLHIETRFGRIDESLDTCTHLLDFWRKRDCYIEDERVQSTLSATDGQSMLKDAASLKAGTPSVGRELSSSTPIFATPLGIGISNQMLNQNAASSQSGLDIAVSVVDSGVPGSEAGGHSTSSESGGAASTGAAWSRFRAQANMWMALAELFLAEGRLNDVGPCVEQAVVLFPHAHQALYLKVG</sequence>
<dbReference type="GO" id="GO:0072659">
    <property type="term" value="P:protein localization to plasma membrane"/>
    <property type="evidence" value="ECO:0007669"/>
    <property type="project" value="TreeGrafter"/>
</dbReference>
<dbReference type="InterPro" id="IPR051722">
    <property type="entry name" value="Endocytosis_PI4K-reg_protein"/>
</dbReference>
<name>A0A3P6TWY6_CYLGO</name>
<proteinExistence type="predicted"/>
<dbReference type="GO" id="GO:0005886">
    <property type="term" value="C:plasma membrane"/>
    <property type="evidence" value="ECO:0007669"/>
    <property type="project" value="TreeGrafter"/>
</dbReference>
<reference evidence="1 2" key="1">
    <citation type="submission" date="2018-11" db="EMBL/GenBank/DDBJ databases">
        <authorList>
            <consortium name="Pathogen Informatics"/>
        </authorList>
    </citation>
    <scope>NUCLEOTIDE SEQUENCE [LARGE SCALE GENOMIC DNA]</scope>
</reference>
<evidence type="ECO:0000313" key="2">
    <source>
        <dbReference type="Proteomes" id="UP000271889"/>
    </source>
</evidence>
<protein>
    <submittedName>
        <fullName evidence="1">Uncharacterized protein</fullName>
    </submittedName>
</protein>
<dbReference type="PANTHER" id="PTHR23083">
    <property type="entry name" value="TETRATRICOPEPTIDE REPEAT PROTEIN, TPR"/>
    <property type="match status" value="1"/>
</dbReference>
<dbReference type="AlphaFoldDB" id="A0A3P6TWY6"/>
<dbReference type="PANTHER" id="PTHR23083:SF464">
    <property type="entry name" value="TETRATRICOPEPTIDE REPEAT DOMAIN 7, ISOFORM A"/>
    <property type="match status" value="1"/>
</dbReference>
<organism evidence="1 2">
    <name type="scientific">Cylicostephanus goldi</name>
    <name type="common">Nematode worm</name>
    <dbReference type="NCBI Taxonomy" id="71465"/>
    <lineage>
        <taxon>Eukaryota</taxon>
        <taxon>Metazoa</taxon>
        <taxon>Ecdysozoa</taxon>
        <taxon>Nematoda</taxon>
        <taxon>Chromadorea</taxon>
        <taxon>Rhabditida</taxon>
        <taxon>Rhabditina</taxon>
        <taxon>Rhabditomorpha</taxon>
        <taxon>Strongyloidea</taxon>
        <taxon>Strongylidae</taxon>
        <taxon>Cylicostephanus</taxon>
    </lineage>
</organism>
<gene>
    <name evidence="1" type="ORF">CGOC_LOCUS8144</name>
</gene>
<keyword evidence="2" id="KW-1185">Reference proteome</keyword>
<dbReference type="GO" id="GO:0046854">
    <property type="term" value="P:phosphatidylinositol phosphate biosynthetic process"/>
    <property type="evidence" value="ECO:0007669"/>
    <property type="project" value="TreeGrafter"/>
</dbReference>
<accession>A0A3P6TWY6</accession>
<dbReference type="OrthoDB" id="5856873at2759"/>